<evidence type="ECO:0000313" key="2">
    <source>
        <dbReference type="EMBL" id="GGE08246.1"/>
    </source>
</evidence>
<organism evidence="2 3">
    <name type="scientific">Marinithermofilum abyssi</name>
    <dbReference type="NCBI Taxonomy" id="1571185"/>
    <lineage>
        <taxon>Bacteria</taxon>
        <taxon>Bacillati</taxon>
        <taxon>Bacillota</taxon>
        <taxon>Bacilli</taxon>
        <taxon>Bacillales</taxon>
        <taxon>Thermoactinomycetaceae</taxon>
        <taxon>Marinithermofilum</taxon>
    </lineage>
</organism>
<evidence type="ECO:0000256" key="1">
    <source>
        <dbReference type="SAM" id="MobiDB-lite"/>
    </source>
</evidence>
<dbReference type="EMBL" id="BMHQ01000002">
    <property type="protein sequence ID" value="GGE08246.1"/>
    <property type="molecule type" value="Genomic_DNA"/>
</dbReference>
<name>A0A8J2VBM7_9BACL</name>
<dbReference type="RefSeq" id="WP_229751797.1">
    <property type="nucleotide sequence ID" value="NZ_BMHQ01000002.1"/>
</dbReference>
<protein>
    <submittedName>
        <fullName evidence="2">Uncharacterized protein</fullName>
    </submittedName>
</protein>
<sequence>MKDEQKNPKPSRRQPTVAPGITDEAIEKDATKEEIRKGKSTSVTRLGWETPDNT</sequence>
<dbReference type="Proteomes" id="UP000625210">
    <property type="component" value="Unassembled WGS sequence"/>
</dbReference>
<reference evidence="2" key="1">
    <citation type="journal article" date="2014" name="Int. J. Syst. Evol. Microbiol.">
        <title>Complete genome sequence of Corynebacterium casei LMG S-19264T (=DSM 44701T), isolated from a smear-ripened cheese.</title>
        <authorList>
            <consortium name="US DOE Joint Genome Institute (JGI-PGF)"/>
            <person name="Walter F."/>
            <person name="Albersmeier A."/>
            <person name="Kalinowski J."/>
            <person name="Ruckert C."/>
        </authorList>
    </citation>
    <scope>NUCLEOTIDE SEQUENCE</scope>
    <source>
        <strain evidence="2">CGMCC 1.15179</strain>
    </source>
</reference>
<accession>A0A8J2VBM7</accession>
<comment type="caution">
    <text evidence="2">The sequence shown here is derived from an EMBL/GenBank/DDBJ whole genome shotgun (WGS) entry which is preliminary data.</text>
</comment>
<dbReference type="AlphaFoldDB" id="A0A8J2VBM7"/>
<evidence type="ECO:0000313" key="3">
    <source>
        <dbReference type="Proteomes" id="UP000625210"/>
    </source>
</evidence>
<feature type="region of interest" description="Disordered" evidence="1">
    <location>
        <begin position="1"/>
        <end position="54"/>
    </location>
</feature>
<proteinExistence type="predicted"/>
<gene>
    <name evidence="2" type="ORF">GCM10011571_06860</name>
</gene>
<reference evidence="2" key="2">
    <citation type="submission" date="2020-09" db="EMBL/GenBank/DDBJ databases">
        <authorList>
            <person name="Sun Q."/>
            <person name="Zhou Y."/>
        </authorList>
    </citation>
    <scope>NUCLEOTIDE SEQUENCE</scope>
    <source>
        <strain evidence="2">CGMCC 1.15179</strain>
    </source>
</reference>
<feature type="compositionally biased region" description="Basic and acidic residues" evidence="1">
    <location>
        <begin position="25"/>
        <end position="37"/>
    </location>
</feature>
<keyword evidence="3" id="KW-1185">Reference proteome</keyword>